<gene>
    <name evidence="1" type="ORF">CPELLU_LOCUS4704</name>
</gene>
<name>A0A9N9B3B7_9GLOM</name>
<dbReference type="Proteomes" id="UP000789759">
    <property type="component" value="Unassembled WGS sequence"/>
</dbReference>
<protein>
    <submittedName>
        <fullName evidence="1">15013_t:CDS:1</fullName>
    </submittedName>
</protein>
<dbReference type="EMBL" id="CAJVQA010002523">
    <property type="protein sequence ID" value="CAG8549995.1"/>
    <property type="molecule type" value="Genomic_DNA"/>
</dbReference>
<reference evidence="1" key="1">
    <citation type="submission" date="2021-06" db="EMBL/GenBank/DDBJ databases">
        <authorList>
            <person name="Kallberg Y."/>
            <person name="Tangrot J."/>
            <person name="Rosling A."/>
        </authorList>
    </citation>
    <scope>NUCLEOTIDE SEQUENCE</scope>
    <source>
        <strain evidence="1">FL966</strain>
    </source>
</reference>
<sequence length="555" mass="64063">AIDYLSWKMVQGQNKSINRLDDIIELTDKGHEQVMLSDIEELLPVQLFIEGTHRSLHIPVALQSKVSRINLSHQAYDHAIAAHCAYCSFRVEIALKLLAPYHNTIECDDIRLHENAGSWTILDQLVITELKKQGKQGQDCRFFCFGIDGKYDLNNKKAPVLSMVIENEAEYRSPLAFGLSNKNGKGFRYQRECVSYWNPLAMMDKHQPTKLALQGLIRGTILCWFHIMATLVVGRSRLGEEATIMKEEYKKFIYTLSLDNNIKDLLCFINDGWAPQVHNSVNAKLMTTNNLTERMHKTVEAQHSGTQTVVSFIECLYEHKQLLPKKPIDIKHQINQGCLYVLLAKIIKQINTIITKLVNQDNINILANYYLVNILSEECTYYDYIWNSSYHNVCKHVYAARFYIELLNERLQVQDVKQSLVKHFKNKEHAIVLEHKNYIIYNGTVNEESASCSENINNSTTNDNVYNDTLEIAINIPHSICQCGEKENDSTLVVKRLLEELFLENECSWNPKEFTNMAVEKKLYLDDNPIENRVKLYSWISNQKIHAKNINNVNT</sequence>
<dbReference type="OrthoDB" id="2404417at2759"/>
<organism evidence="1 2">
    <name type="scientific">Cetraspora pellucida</name>
    <dbReference type="NCBI Taxonomy" id="1433469"/>
    <lineage>
        <taxon>Eukaryota</taxon>
        <taxon>Fungi</taxon>
        <taxon>Fungi incertae sedis</taxon>
        <taxon>Mucoromycota</taxon>
        <taxon>Glomeromycotina</taxon>
        <taxon>Glomeromycetes</taxon>
        <taxon>Diversisporales</taxon>
        <taxon>Gigasporaceae</taxon>
        <taxon>Cetraspora</taxon>
    </lineage>
</organism>
<dbReference type="AlphaFoldDB" id="A0A9N9B3B7"/>
<keyword evidence="2" id="KW-1185">Reference proteome</keyword>
<accession>A0A9N9B3B7</accession>
<evidence type="ECO:0000313" key="1">
    <source>
        <dbReference type="EMBL" id="CAG8549995.1"/>
    </source>
</evidence>
<proteinExistence type="predicted"/>
<comment type="caution">
    <text evidence="1">The sequence shown here is derived from an EMBL/GenBank/DDBJ whole genome shotgun (WGS) entry which is preliminary data.</text>
</comment>
<evidence type="ECO:0000313" key="2">
    <source>
        <dbReference type="Proteomes" id="UP000789759"/>
    </source>
</evidence>
<feature type="non-terminal residue" evidence="1">
    <location>
        <position position="555"/>
    </location>
</feature>